<organism evidence="3 4">
    <name type="scientific">Rotaria magnacalcarata</name>
    <dbReference type="NCBI Taxonomy" id="392030"/>
    <lineage>
        <taxon>Eukaryota</taxon>
        <taxon>Metazoa</taxon>
        <taxon>Spiralia</taxon>
        <taxon>Gnathifera</taxon>
        <taxon>Rotifera</taxon>
        <taxon>Eurotatoria</taxon>
        <taxon>Bdelloidea</taxon>
        <taxon>Philodinida</taxon>
        <taxon>Philodinidae</taxon>
        <taxon>Rotaria</taxon>
    </lineage>
</organism>
<evidence type="ECO:0000313" key="2">
    <source>
        <dbReference type="EMBL" id="CAF2088539.1"/>
    </source>
</evidence>
<evidence type="ECO:0000313" key="3">
    <source>
        <dbReference type="EMBL" id="CAF4169540.1"/>
    </source>
</evidence>
<dbReference type="Proteomes" id="UP000663856">
    <property type="component" value="Unassembled WGS sequence"/>
</dbReference>
<dbReference type="EMBL" id="CAJNRF010007084">
    <property type="protein sequence ID" value="CAF2088539.1"/>
    <property type="molecule type" value="Genomic_DNA"/>
</dbReference>
<feature type="compositionally biased region" description="Polar residues" evidence="1">
    <location>
        <begin position="170"/>
        <end position="190"/>
    </location>
</feature>
<dbReference type="AlphaFoldDB" id="A0A819ZK27"/>
<gene>
    <name evidence="3" type="ORF">OVN521_LOCUS24622</name>
    <name evidence="2" type="ORF">WKI299_LOCUS17697</name>
</gene>
<keyword evidence="4" id="KW-1185">Reference proteome</keyword>
<proteinExistence type="predicted"/>
<feature type="region of interest" description="Disordered" evidence="1">
    <location>
        <begin position="169"/>
        <end position="194"/>
    </location>
</feature>
<protein>
    <submittedName>
        <fullName evidence="3">Uncharacterized protein</fullName>
    </submittedName>
</protein>
<accession>A0A819ZK27</accession>
<comment type="caution">
    <text evidence="3">The sequence shown here is derived from an EMBL/GenBank/DDBJ whole genome shotgun (WGS) entry which is preliminary data.</text>
</comment>
<sequence>MGTDNCSCEMYMYICKQHTEPNSLLTNKLKLLNSLARAVSEGRPELEVELFTKLKSLIAIGPKPVSNIPGSDKNCTTKQSPPHVINVQVDKRANESKNRVKHVYNNYGIEICTFCFRWHHNFVNCRKRLSLCYSCHSPFHKIAQCVKNFKNYNKFTPKFIRDVPVERKVQTSPKPHGNSSQQNIHTVPTKQTAPTVPVQQNVPTVPTKQIAPTVTIQQNVSTVTTKQVAPIVTSQQNVLIPSQPNVLIPSGPNVLTVSSQANVHIVLSKTDVHTVISPPNVPTIAPLQNKIVITKSLKKANNISKSLKAPRKVNFEIYNKFTPKFIKDTAAEMYVGNCLRRESVFYSFDAHTTPKNGCALTNGVFHIENEEFLPQLNAIVGNINLDSTKSELPFLQHDAIPNATSDFDKNNALCPPHNAATNNAILSFTNNEACTYYKAIFNDPEEIKFGVYQINNLFFPPQNEKTPATDALNTWPEDFALEVFEQEFKKWHEIFRRDSPKNDEANAQDCPNWFENCKSEPYPLYIGEKDAALAKKKSWRGKCLKHSSNLECKRSRGNIMKEVRNLSGLAEMQFECNTPWKPENYSNEQLREIIDAVTDFAKQQEVLRKEYELQKPNVRDSRPEEIGSDATQQCKRERIIEEVKNRKELILTIRQLPEEEQHIIEETFDNYTPLEKRTSEELKDALCKLDTYKRSEYQIIINKIAETSWHGEPVTHVFLDSEMKSLHHFGKEQMR</sequence>
<reference evidence="3" key="1">
    <citation type="submission" date="2021-02" db="EMBL/GenBank/DDBJ databases">
        <authorList>
            <person name="Nowell W R."/>
        </authorList>
    </citation>
    <scope>NUCLEOTIDE SEQUENCE</scope>
</reference>
<name>A0A819ZK27_9BILA</name>
<dbReference type="EMBL" id="CAJOBG010005909">
    <property type="protein sequence ID" value="CAF4169540.1"/>
    <property type="molecule type" value="Genomic_DNA"/>
</dbReference>
<evidence type="ECO:0000313" key="4">
    <source>
        <dbReference type="Proteomes" id="UP000663866"/>
    </source>
</evidence>
<evidence type="ECO:0000256" key="1">
    <source>
        <dbReference type="SAM" id="MobiDB-lite"/>
    </source>
</evidence>
<dbReference type="Proteomes" id="UP000663866">
    <property type="component" value="Unassembled WGS sequence"/>
</dbReference>